<feature type="region of interest" description="Disordered" evidence="12">
    <location>
        <begin position="1"/>
        <end position="21"/>
    </location>
</feature>
<dbReference type="Proteomes" id="UP000677913">
    <property type="component" value="Unassembled WGS sequence"/>
</dbReference>
<dbReference type="AlphaFoldDB" id="A0A8J7WRS3"/>
<dbReference type="Gene3D" id="6.10.340.10">
    <property type="match status" value="1"/>
</dbReference>
<evidence type="ECO:0000313" key="17">
    <source>
        <dbReference type="Proteomes" id="UP000677913"/>
    </source>
</evidence>
<feature type="transmembrane region" description="Helical" evidence="13">
    <location>
        <begin position="31"/>
        <end position="51"/>
    </location>
</feature>
<sequence length="788" mass="83746">MAVRSGQEPGRSAPGRTSGRRLDNIPFRRKLDALVALPAVAIVALLSHLVIVQVATARSWEKAASYMSTTEQVSVLIDDLGVEQDDALGVIGSIQLVDLASFNHAVQVTDNQRLTVLAAYGQNPPTAMRAALNEINALSLERDGVRDGSINGTILLQGYTGAMQDLKNAMGLAEQASNGNPAAVPEAELDILFQADLAASEREAALAEIADDPAEAPTQYPLAEEFDGVATESAQRLEQFVPPGDFALFDQTQKNPQQGVLAQFEAATASAFISGDKQATGELTGYARQVTDAALAQGQARTVMEATITKQVVQRAAHSASAAAWTAIGLVVLAIVLLVALIVFSVLIRHSIARPVLRLTRAATRIATVAEQDLQRVADDDPQHEGEAADLEHVSVSTRDEIGDLAESFNRLQETAVRVLERQVLVRRNTAEMFGNVGRRIYNLTGRQLALIDAMERSETDPVLLERLYRIDHLAVRLQRGADSLMLLSGEREAALDATPMRLTDVVRSAIGRIEGYQRVVLGADGDSMVTPAAIGDLTLMVAELVENAVAFSPTSSTVDVAVRSASRGAVVEIVDHGVGMTTQRLMHENELLVRRERLDLAPTKVLGLFVVGRLAQRTGATVTLAQTAGGGLTARITVPDELLLGSVELAQRAAGGSAAPAPRTVPTPPMPEPRREQTSEASPALSQRVNGREREGSMAQRPPTLPRRVRGARAAQPDSGGGRQGVSLAPAAQLDAEAARAAIEEFEAGVDQALRDSARGLTVPPPGEAGAYPPPPGDIDEEKGERL</sequence>
<dbReference type="GO" id="GO:0004673">
    <property type="term" value="F:protein histidine kinase activity"/>
    <property type="evidence" value="ECO:0007669"/>
    <property type="project" value="UniProtKB-EC"/>
</dbReference>
<proteinExistence type="predicted"/>
<evidence type="ECO:0000256" key="13">
    <source>
        <dbReference type="SAM" id="Phobius"/>
    </source>
</evidence>
<feature type="transmembrane region" description="Helical" evidence="13">
    <location>
        <begin position="322"/>
        <end position="348"/>
    </location>
</feature>
<evidence type="ECO:0000256" key="11">
    <source>
        <dbReference type="ARBA" id="ARBA00023012"/>
    </source>
</evidence>
<keyword evidence="7" id="KW-0547">Nucleotide-binding</keyword>
<accession>A0A8J7WRS3</accession>
<dbReference type="SUPFAM" id="SSF55874">
    <property type="entry name" value="ATPase domain of HSP90 chaperone/DNA topoisomerase II/histidine kinase"/>
    <property type="match status" value="1"/>
</dbReference>
<dbReference type="InterPro" id="IPR003594">
    <property type="entry name" value="HATPase_dom"/>
</dbReference>
<dbReference type="InterPro" id="IPR050980">
    <property type="entry name" value="2C_sensor_his_kinase"/>
</dbReference>
<reference evidence="16" key="1">
    <citation type="submission" date="2021-04" db="EMBL/GenBank/DDBJ databases">
        <title>Genome based classification of Actinospica acidithermotolerans sp. nov., an actinobacterium isolated from an Indonesian hot spring.</title>
        <authorList>
            <person name="Kusuma A.B."/>
            <person name="Putra K.E."/>
            <person name="Nafisah S."/>
            <person name="Loh J."/>
            <person name="Nouioui I."/>
            <person name="Goodfellow M."/>
        </authorList>
    </citation>
    <scope>NUCLEOTIDE SEQUENCE</scope>
    <source>
        <strain evidence="16">DSM 45618</strain>
    </source>
</reference>
<organism evidence="16 17">
    <name type="scientific">Actinocrinis puniceicyclus</name>
    <dbReference type="NCBI Taxonomy" id="977794"/>
    <lineage>
        <taxon>Bacteria</taxon>
        <taxon>Bacillati</taxon>
        <taxon>Actinomycetota</taxon>
        <taxon>Actinomycetes</taxon>
        <taxon>Catenulisporales</taxon>
        <taxon>Actinospicaceae</taxon>
        <taxon>Actinocrinis</taxon>
    </lineage>
</organism>
<feature type="domain" description="HAMP" evidence="15">
    <location>
        <begin position="350"/>
        <end position="421"/>
    </location>
</feature>
<dbReference type="SMART" id="SM00304">
    <property type="entry name" value="HAMP"/>
    <property type="match status" value="1"/>
</dbReference>
<dbReference type="Pfam" id="PF00672">
    <property type="entry name" value="HAMP"/>
    <property type="match status" value="1"/>
</dbReference>
<feature type="region of interest" description="Disordered" evidence="12">
    <location>
        <begin position="755"/>
        <end position="788"/>
    </location>
</feature>
<evidence type="ECO:0000256" key="10">
    <source>
        <dbReference type="ARBA" id="ARBA00022989"/>
    </source>
</evidence>
<evidence type="ECO:0000259" key="15">
    <source>
        <dbReference type="PROSITE" id="PS50885"/>
    </source>
</evidence>
<evidence type="ECO:0000256" key="8">
    <source>
        <dbReference type="ARBA" id="ARBA00022777"/>
    </source>
</evidence>
<evidence type="ECO:0000256" key="3">
    <source>
        <dbReference type="ARBA" id="ARBA00012438"/>
    </source>
</evidence>
<dbReference type="EC" id="2.7.13.3" evidence="3"/>
<keyword evidence="5" id="KW-0808">Transferase</keyword>
<feature type="domain" description="Histidine kinase" evidence="14">
    <location>
        <begin position="538"/>
        <end position="643"/>
    </location>
</feature>
<evidence type="ECO:0000256" key="6">
    <source>
        <dbReference type="ARBA" id="ARBA00022692"/>
    </source>
</evidence>
<feature type="compositionally biased region" description="Acidic residues" evidence="12">
    <location>
        <begin position="779"/>
        <end position="788"/>
    </location>
</feature>
<comment type="subcellular location">
    <subcellularLocation>
        <location evidence="2">Membrane</location>
    </subcellularLocation>
</comment>
<comment type="catalytic activity">
    <reaction evidence="1">
        <text>ATP + protein L-histidine = ADP + protein N-phospho-L-histidine.</text>
        <dbReference type="EC" id="2.7.13.3"/>
    </reaction>
</comment>
<comment type="caution">
    <text evidence="16">The sequence shown here is derived from an EMBL/GenBank/DDBJ whole genome shotgun (WGS) entry which is preliminary data.</text>
</comment>
<feature type="compositionally biased region" description="Pro residues" evidence="12">
    <location>
        <begin position="764"/>
        <end position="778"/>
    </location>
</feature>
<feature type="compositionally biased region" description="Polar residues" evidence="12">
    <location>
        <begin position="680"/>
        <end position="690"/>
    </location>
</feature>
<gene>
    <name evidence="16" type="ORF">KGA66_20770</name>
</gene>
<feature type="compositionally biased region" description="Low complexity" evidence="12">
    <location>
        <begin position="654"/>
        <end position="663"/>
    </location>
</feature>
<dbReference type="GO" id="GO:0005524">
    <property type="term" value="F:ATP binding"/>
    <property type="evidence" value="ECO:0007669"/>
    <property type="project" value="UniProtKB-KW"/>
</dbReference>
<evidence type="ECO:0000256" key="1">
    <source>
        <dbReference type="ARBA" id="ARBA00000085"/>
    </source>
</evidence>
<evidence type="ECO:0000259" key="14">
    <source>
        <dbReference type="PROSITE" id="PS50109"/>
    </source>
</evidence>
<protein>
    <recommendedName>
        <fullName evidence="3">histidine kinase</fullName>
        <ecNumber evidence="3">2.7.13.3</ecNumber>
    </recommendedName>
</protein>
<evidence type="ECO:0000313" key="16">
    <source>
        <dbReference type="EMBL" id="MBS2965495.1"/>
    </source>
</evidence>
<dbReference type="InterPro" id="IPR036890">
    <property type="entry name" value="HATPase_C_sf"/>
</dbReference>
<dbReference type="PANTHER" id="PTHR44936">
    <property type="entry name" value="SENSOR PROTEIN CREC"/>
    <property type="match status" value="1"/>
</dbReference>
<evidence type="ECO:0000256" key="9">
    <source>
        <dbReference type="ARBA" id="ARBA00022840"/>
    </source>
</evidence>
<evidence type="ECO:0000256" key="7">
    <source>
        <dbReference type="ARBA" id="ARBA00022741"/>
    </source>
</evidence>
<dbReference type="PROSITE" id="PS50109">
    <property type="entry name" value="HIS_KIN"/>
    <property type="match status" value="1"/>
</dbReference>
<evidence type="ECO:0000256" key="4">
    <source>
        <dbReference type="ARBA" id="ARBA00022553"/>
    </source>
</evidence>
<dbReference type="GO" id="GO:0016020">
    <property type="term" value="C:membrane"/>
    <property type="evidence" value="ECO:0007669"/>
    <property type="project" value="UniProtKB-SubCell"/>
</dbReference>
<dbReference type="RefSeq" id="WP_211469849.1">
    <property type="nucleotide sequence ID" value="NZ_JAGSXH010000086.1"/>
</dbReference>
<keyword evidence="8 16" id="KW-0418">Kinase</keyword>
<keyword evidence="9" id="KW-0067">ATP-binding</keyword>
<evidence type="ECO:0000256" key="5">
    <source>
        <dbReference type="ARBA" id="ARBA00022679"/>
    </source>
</evidence>
<dbReference type="EMBL" id="JAGSXH010000086">
    <property type="protein sequence ID" value="MBS2965495.1"/>
    <property type="molecule type" value="Genomic_DNA"/>
</dbReference>
<dbReference type="CDD" id="cd06225">
    <property type="entry name" value="HAMP"/>
    <property type="match status" value="1"/>
</dbReference>
<name>A0A8J7WRS3_9ACTN</name>
<dbReference type="PROSITE" id="PS50885">
    <property type="entry name" value="HAMP"/>
    <property type="match status" value="1"/>
</dbReference>
<keyword evidence="6 13" id="KW-0812">Transmembrane</keyword>
<dbReference type="Pfam" id="PF02518">
    <property type="entry name" value="HATPase_c"/>
    <property type="match status" value="1"/>
</dbReference>
<dbReference type="InterPro" id="IPR003660">
    <property type="entry name" value="HAMP_dom"/>
</dbReference>
<evidence type="ECO:0000256" key="2">
    <source>
        <dbReference type="ARBA" id="ARBA00004370"/>
    </source>
</evidence>
<keyword evidence="13" id="KW-0472">Membrane</keyword>
<keyword evidence="10 13" id="KW-1133">Transmembrane helix</keyword>
<dbReference type="PANTHER" id="PTHR44936:SF9">
    <property type="entry name" value="SENSOR PROTEIN CREC"/>
    <property type="match status" value="1"/>
</dbReference>
<dbReference type="InterPro" id="IPR005467">
    <property type="entry name" value="His_kinase_dom"/>
</dbReference>
<dbReference type="GO" id="GO:0000160">
    <property type="term" value="P:phosphorelay signal transduction system"/>
    <property type="evidence" value="ECO:0007669"/>
    <property type="project" value="UniProtKB-KW"/>
</dbReference>
<dbReference type="Gene3D" id="3.30.565.10">
    <property type="entry name" value="Histidine kinase-like ATPase, C-terminal domain"/>
    <property type="match status" value="1"/>
</dbReference>
<evidence type="ECO:0000256" key="12">
    <source>
        <dbReference type="SAM" id="MobiDB-lite"/>
    </source>
</evidence>
<keyword evidence="11" id="KW-0902">Two-component regulatory system</keyword>
<keyword evidence="4" id="KW-0597">Phosphoprotein</keyword>
<feature type="region of interest" description="Disordered" evidence="12">
    <location>
        <begin position="654"/>
        <end position="728"/>
    </location>
</feature>
<keyword evidence="17" id="KW-1185">Reference proteome</keyword>
<dbReference type="SMART" id="SM00387">
    <property type="entry name" value="HATPase_c"/>
    <property type="match status" value="1"/>
</dbReference>